<gene>
    <name evidence="1" type="ORF">PIBRA_LOCUS7049</name>
</gene>
<reference evidence="1" key="1">
    <citation type="submission" date="2022-05" db="EMBL/GenBank/DDBJ databases">
        <authorList>
            <person name="Okamura Y."/>
        </authorList>
    </citation>
    <scope>NUCLEOTIDE SEQUENCE</scope>
</reference>
<evidence type="ECO:0000313" key="2">
    <source>
        <dbReference type="Proteomes" id="UP001152562"/>
    </source>
</evidence>
<keyword evidence="2" id="KW-1185">Reference proteome</keyword>
<dbReference type="Proteomes" id="UP001152562">
    <property type="component" value="Unassembled WGS sequence"/>
</dbReference>
<dbReference type="EMBL" id="CALOZG010000010">
    <property type="protein sequence ID" value="CAH4030394.1"/>
    <property type="molecule type" value="Genomic_DNA"/>
</dbReference>
<protein>
    <submittedName>
        <fullName evidence="1">Uncharacterized protein</fullName>
    </submittedName>
</protein>
<proteinExistence type="predicted"/>
<organism evidence="1 2">
    <name type="scientific">Pieris brassicae</name>
    <name type="common">White butterfly</name>
    <name type="synonym">Large white butterfly</name>
    <dbReference type="NCBI Taxonomy" id="7116"/>
    <lineage>
        <taxon>Eukaryota</taxon>
        <taxon>Metazoa</taxon>
        <taxon>Ecdysozoa</taxon>
        <taxon>Arthropoda</taxon>
        <taxon>Hexapoda</taxon>
        <taxon>Insecta</taxon>
        <taxon>Pterygota</taxon>
        <taxon>Neoptera</taxon>
        <taxon>Endopterygota</taxon>
        <taxon>Lepidoptera</taxon>
        <taxon>Glossata</taxon>
        <taxon>Ditrysia</taxon>
        <taxon>Papilionoidea</taxon>
        <taxon>Pieridae</taxon>
        <taxon>Pierinae</taxon>
        <taxon>Pieris</taxon>
    </lineage>
</organism>
<comment type="caution">
    <text evidence="1">The sequence shown here is derived from an EMBL/GenBank/DDBJ whole genome shotgun (WGS) entry which is preliminary data.</text>
</comment>
<accession>A0A9P0TDF6</accession>
<sequence>MISTINFLNSEGISSSMLVTSAKKEECSSALIEGTDVSLPSPSPSPLAWRLTRCPCVQHCTMMINANSSLIRDPYNA</sequence>
<evidence type="ECO:0000313" key="1">
    <source>
        <dbReference type="EMBL" id="CAH4030394.1"/>
    </source>
</evidence>
<dbReference type="AlphaFoldDB" id="A0A9P0TDF6"/>
<name>A0A9P0TDF6_PIEBR</name>